<sequence>MNLGFKFAVSRRFAPLFGTQFLGALNDNLFKIALATMISFYGLGKNGFIEPAQMINVSALLFVLPFFLFSALSGQLCNKFDRSRMAVAVKVAEVLIMLLATVGFLSQSLLLLLLCIFLMGLHSTLFGPLKYAVLPDYLDEHELIVGNSLVEGGTFLAILFGQILGTILAGIGGTTVSVFLLIIAAGGLASSLFMPRVAPKTPEAKIDWHIVRNSKAILKQAFANREIYAAIIGISWFWFIGAVYTTQLPTFTKLHLGGNDNVFNLMLTLFSIGIGSGSVLCAKLSHRRLNLGWVAVSTVGMAIFGLLLVSLVHGTHYHEYSGIGSFLLRGDAYAVMLCIVLLGFCGGFFSVPLYTWLQTASSEEFRAHAIATNNIINGLFMVAAALLSAILLWLFDSINLLYLIVAAGNIVVLVYLLKIAPPIREGWQRWFGKEEE</sequence>
<dbReference type="CDD" id="cd06173">
    <property type="entry name" value="MFS_MefA_like"/>
    <property type="match status" value="1"/>
</dbReference>
<dbReference type="RefSeq" id="WP_064104784.1">
    <property type="nucleotide sequence ID" value="NZ_LXSF01000012.1"/>
</dbReference>
<feature type="transmembrane region" description="Helical" evidence="7">
    <location>
        <begin position="21"/>
        <end position="43"/>
    </location>
</feature>
<comment type="caution">
    <text evidence="9">The sequence shown here is derived from an EMBL/GenBank/DDBJ whole genome shotgun (WGS) entry which is preliminary data.</text>
</comment>
<keyword evidence="3" id="KW-1003">Cell membrane</keyword>
<evidence type="ECO:0000256" key="2">
    <source>
        <dbReference type="ARBA" id="ARBA00022448"/>
    </source>
</evidence>
<feature type="transmembrane region" description="Helical" evidence="7">
    <location>
        <begin position="401"/>
        <end position="420"/>
    </location>
</feature>
<dbReference type="Proteomes" id="UP000078003">
    <property type="component" value="Unassembled WGS sequence"/>
</dbReference>
<dbReference type="InterPro" id="IPR020846">
    <property type="entry name" value="MFS_dom"/>
</dbReference>
<dbReference type="SUPFAM" id="SSF103473">
    <property type="entry name" value="MFS general substrate transporter"/>
    <property type="match status" value="1"/>
</dbReference>
<dbReference type="PANTHER" id="PTHR43266:SF2">
    <property type="entry name" value="MAJOR FACILITATOR SUPERFAMILY (MFS) PROFILE DOMAIN-CONTAINING PROTEIN"/>
    <property type="match status" value="1"/>
</dbReference>
<feature type="transmembrane region" description="Helical" evidence="7">
    <location>
        <begin position="332"/>
        <end position="354"/>
    </location>
</feature>
<accession>A0A1A9RBM9</accession>
<feature type="transmembrane region" description="Helical" evidence="7">
    <location>
        <begin position="227"/>
        <end position="245"/>
    </location>
</feature>
<feature type="transmembrane region" description="Helical" evidence="7">
    <location>
        <begin position="155"/>
        <end position="188"/>
    </location>
</feature>
<evidence type="ECO:0000256" key="6">
    <source>
        <dbReference type="ARBA" id="ARBA00023136"/>
    </source>
</evidence>
<comment type="subcellular location">
    <subcellularLocation>
        <location evidence="1">Cell membrane</location>
        <topology evidence="1">Multi-pass membrane protein</topology>
    </subcellularLocation>
</comment>
<dbReference type="PROSITE" id="PS50850">
    <property type="entry name" value="MFS"/>
    <property type="match status" value="1"/>
</dbReference>
<keyword evidence="4 7" id="KW-0812">Transmembrane</keyword>
<feature type="transmembrane region" description="Helical" evidence="7">
    <location>
        <begin position="55"/>
        <end position="73"/>
    </location>
</feature>
<evidence type="ECO:0000313" key="9">
    <source>
        <dbReference type="EMBL" id="OAM15513.1"/>
    </source>
</evidence>
<gene>
    <name evidence="9" type="ORF">A7P85_10100</name>
</gene>
<evidence type="ECO:0000256" key="4">
    <source>
        <dbReference type="ARBA" id="ARBA00022692"/>
    </source>
</evidence>
<reference evidence="10" key="1">
    <citation type="submission" date="2016-05" db="EMBL/GenBank/DDBJ databases">
        <title>Draft genome of Corynebacterium afermentans subsp. afermentans LCDC 88199T.</title>
        <authorList>
            <person name="Bernier A.-M."/>
            <person name="Bernard K."/>
        </authorList>
    </citation>
    <scope>NUCLEOTIDE SEQUENCE [LARGE SCALE GENOMIC DNA]</scope>
    <source>
        <strain evidence="10">NML01-0328</strain>
    </source>
</reference>
<dbReference type="EMBL" id="LXSF01000012">
    <property type="protein sequence ID" value="OAM15513.1"/>
    <property type="molecule type" value="Genomic_DNA"/>
</dbReference>
<protein>
    <recommendedName>
        <fullName evidence="8">Major facilitator superfamily (MFS) profile domain-containing protein</fullName>
    </recommendedName>
</protein>
<evidence type="ECO:0000313" key="10">
    <source>
        <dbReference type="Proteomes" id="UP000078003"/>
    </source>
</evidence>
<feature type="transmembrane region" description="Helical" evidence="7">
    <location>
        <begin position="94"/>
        <end position="121"/>
    </location>
</feature>
<feature type="transmembrane region" description="Helical" evidence="7">
    <location>
        <begin position="291"/>
        <end position="312"/>
    </location>
</feature>
<dbReference type="InterPro" id="IPR011701">
    <property type="entry name" value="MFS"/>
</dbReference>
<dbReference type="PANTHER" id="PTHR43266">
    <property type="entry name" value="MACROLIDE-EFFLUX PROTEIN"/>
    <property type="match status" value="1"/>
</dbReference>
<dbReference type="Gene3D" id="1.20.1250.20">
    <property type="entry name" value="MFS general substrate transporter like domains"/>
    <property type="match status" value="1"/>
</dbReference>
<dbReference type="AlphaFoldDB" id="A0A1A9RBM9"/>
<keyword evidence="6 7" id="KW-0472">Membrane</keyword>
<evidence type="ECO:0000256" key="1">
    <source>
        <dbReference type="ARBA" id="ARBA00004651"/>
    </source>
</evidence>
<keyword evidence="2" id="KW-0813">Transport</keyword>
<evidence type="ECO:0000259" key="8">
    <source>
        <dbReference type="PROSITE" id="PS50850"/>
    </source>
</evidence>
<keyword evidence="5 7" id="KW-1133">Transmembrane helix</keyword>
<evidence type="ECO:0000256" key="3">
    <source>
        <dbReference type="ARBA" id="ARBA00022475"/>
    </source>
</evidence>
<feature type="transmembrane region" description="Helical" evidence="7">
    <location>
        <begin position="375"/>
        <end position="395"/>
    </location>
</feature>
<organism evidence="9 10">
    <name type="scientific">Eikenella corrodens</name>
    <dbReference type="NCBI Taxonomy" id="539"/>
    <lineage>
        <taxon>Bacteria</taxon>
        <taxon>Pseudomonadati</taxon>
        <taxon>Pseudomonadota</taxon>
        <taxon>Betaproteobacteria</taxon>
        <taxon>Neisseriales</taxon>
        <taxon>Neisseriaceae</taxon>
        <taxon>Eikenella</taxon>
    </lineage>
</organism>
<name>A0A1A9RBM9_EIKCO</name>
<evidence type="ECO:0000256" key="7">
    <source>
        <dbReference type="SAM" id="Phobius"/>
    </source>
</evidence>
<dbReference type="Pfam" id="PF07690">
    <property type="entry name" value="MFS_1"/>
    <property type="match status" value="1"/>
</dbReference>
<proteinExistence type="predicted"/>
<dbReference type="InterPro" id="IPR036259">
    <property type="entry name" value="MFS_trans_sf"/>
</dbReference>
<dbReference type="GO" id="GO:0005886">
    <property type="term" value="C:plasma membrane"/>
    <property type="evidence" value="ECO:0007669"/>
    <property type="project" value="UniProtKB-SubCell"/>
</dbReference>
<evidence type="ECO:0000256" key="5">
    <source>
        <dbReference type="ARBA" id="ARBA00022989"/>
    </source>
</evidence>
<dbReference type="GO" id="GO:0022857">
    <property type="term" value="F:transmembrane transporter activity"/>
    <property type="evidence" value="ECO:0007669"/>
    <property type="project" value="InterPro"/>
</dbReference>
<feature type="domain" description="Major facilitator superfamily (MFS) profile" evidence="8">
    <location>
        <begin position="12"/>
        <end position="424"/>
    </location>
</feature>
<feature type="transmembrane region" description="Helical" evidence="7">
    <location>
        <begin position="265"/>
        <end position="284"/>
    </location>
</feature>